<dbReference type="Proteomes" id="UP001232725">
    <property type="component" value="Unassembled WGS sequence"/>
</dbReference>
<dbReference type="PANTHER" id="PTHR48098">
    <property type="entry name" value="ENTEROCHELIN ESTERASE-RELATED"/>
    <property type="match status" value="1"/>
</dbReference>
<feature type="transmembrane region" description="Helical" evidence="1">
    <location>
        <begin position="12"/>
        <end position="34"/>
    </location>
</feature>
<dbReference type="InterPro" id="IPR029058">
    <property type="entry name" value="AB_hydrolase_fold"/>
</dbReference>
<name>A0ABT9IQ08_9MICC</name>
<gene>
    <name evidence="2" type="ORF">Q9R02_10910</name>
</gene>
<proteinExistence type="predicted"/>
<feature type="transmembrane region" description="Helical" evidence="1">
    <location>
        <begin position="108"/>
        <end position="128"/>
    </location>
</feature>
<evidence type="ECO:0000256" key="1">
    <source>
        <dbReference type="SAM" id="Phobius"/>
    </source>
</evidence>
<dbReference type="EMBL" id="JAVALS010000007">
    <property type="protein sequence ID" value="MDP5227664.1"/>
    <property type="molecule type" value="Genomic_DNA"/>
</dbReference>
<dbReference type="InterPro" id="IPR000801">
    <property type="entry name" value="Esterase-like"/>
</dbReference>
<keyword evidence="3" id="KW-1185">Reference proteome</keyword>
<dbReference type="Pfam" id="PF00756">
    <property type="entry name" value="Esterase"/>
    <property type="match status" value="1"/>
</dbReference>
<comment type="caution">
    <text evidence="2">The sequence shown here is derived from an EMBL/GenBank/DDBJ whole genome shotgun (WGS) entry which is preliminary data.</text>
</comment>
<dbReference type="RefSeq" id="WP_305996719.1">
    <property type="nucleotide sequence ID" value="NZ_JAVALS010000007.1"/>
</dbReference>
<reference evidence="2 3" key="1">
    <citation type="submission" date="2023-08" db="EMBL/GenBank/DDBJ databases">
        <title>Arthrobacter horti sp. nov., isolated from forest soil.</title>
        <authorList>
            <person name="Park M."/>
        </authorList>
    </citation>
    <scope>NUCLEOTIDE SEQUENCE [LARGE SCALE GENOMIC DNA]</scope>
    <source>
        <strain evidence="2 3">YJM1</strain>
    </source>
</reference>
<accession>A0ABT9IQ08</accession>
<evidence type="ECO:0000313" key="2">
    <source>
        <dbReference type="EMBL" id="MDP5227664.1"/>
    </source>
</evidence>
<keyword evidence="1" id="KW-0812">Transmembrane</keyword>
<keyword evidence="2" id="KW-0378">Hydrolase</keyword>
<evidence type="ECO:0000313" key="3">
    <source>
        <dbReference type="Proteomes" id="UP001232725"/>
    </source>
</evidence>
<organism evidence="2 3">
    <name type="scientific">Arthrobacter horti</name>
    <dbReference type="NCBI Taxonomy" id="3068273"/>
    <lineage>
        <taxon>Bacteria</taxon>
        <taxon>Bacillati</taxon>
        <taxon>Actinomycetota</taxon>
        <taxon>Actinomycetes</taxon>
        <taxon>Micrococcales</taxon>
        <taxon>Micrococcaceae</taxon>
        <taxon>Arthrobacter</taxon>
    </lineage>
</organism>
<feature type="transmembrane region" description="Helical" evidence="1">
    <location>
        <begin position="79"/>
        <end position="96"/>
    </location>
</feature>
<dbReference type="SUPFAM" id="SSF53474">
    <property type="entry name" value="alpha/beta-Hydrolases"/>
    <property type="match status" value="1"/>
</dbReference>
<feature type="transmembrane region" description="Helical" evidence="1">
    <location>
        <begin position="41"/>
        <end position="64"/>
    </location>
</feature>
<protein>
    <submittedName>
        <fullName evidence="2">Alpha/beta hydrolase-fold protein</fullName>
    </submittedName>
</protein>
<keyword evidence="1" id="KW-0472">Membrane</keyword>
<dbReference type="PANTHER" id="PTHR48098:SF1">
    <property type="entry name" value="DIACYLGLYCEROL ACYLTRANSFERASE_MYCOLYLTRANSFERASE AG85A"/>
    <property type="match status" value="1"/>
</dbReference>
<dbReference type="InterPro" id="IPR050583">
    <property type="entry name" value="Mycobacterial_A85_antigen"/>
</dbReference>
<dbReference type="Gene3D" id="3.40.50.1820">
    <property type="entry name" value="alpha/beta hydrolase"/>
    <property type="match status" value="1"/>
</dbReference>
<sequence length="436" mass="47166">MDSWKPILDIAITGPRFLLAWTILSALLVVYLFLKRRRGRWFLVALGSLVVGTLVGLAVCWYIQDVDNTFGEPLLFEDWFWAPAAVAGIALAVVNLRGGRWWRTVLSALSVIVFLATATFQINAAYGLNPTIGALLDINTASTVRVPSKGTWRALDADEPLYKSWQAPDGMPDVGLRGRTPAPIPATHSGFNARWAGLYLPPAARVKNPPLLPFVLLMMGQPGFPSPIGVGDVADAMAKKNHGLAPVILVVDQLGDPSHDPLCLDGPLGNVETYVMKDVLPWARASLPILQDRKHWSFLGYSNGGVCASYFASKYPQDFGSFISVSGEEFQGSEKPAQVLAQFFKGNQAAYNAVMPRNIMRKHGKYADMIAVYTAGTKDPKYTAAAKESAATARQVGMKTYFLPVPGAGHVGPAYGGGIQEAFTVLFPYWGLAPPA</sequence>
<dbReference type="GO" id="GO:0016787">
    <property type="term" value="F:hydrolase activity"/>
    <property type="evidence" value="ECO:0007669"/>
    <property type="project" value="UniProtKB-KW"/>
</dbReference>
<keyword evidence="1" id="KW-1133">Transmembrane helix</keyword>